<name>A0A3P7LM89_DIBLA</name>
<dbReference type="OrthoDB" id="6819250at2759"/>
<evidence type="ECO:0000313" key="1">
    <source>
        <dbReference type="EMBL" id="VDN11048.1"/>
    </source>
</evidence>
<keyword evidence="2" id="KW-1185">Reference proteome</keyword>
<reference evidence="1 2" key="1">
    <citation type="submission" date="2018-11" db="EMBL/GenBank/DDBJ databases">
        <authorList>
            <consortium name="Pathogen Informatics"/>
        </authorList>
    </citation>
    <scope>NUCLEOTIDE SEQUENCE [LARGE SCALE GENOMIC DNA]</scope>
</reference>
<dbReference type="AlphaFoldDB" id="A0A3P7LM89"/>
<accession>A0A3P7LM89</accession>
<gene>
    <name evidence="1" type="ORF">DILT_LOCUS6879</name>
</gene>
<protein>
    <submittedName>
        <fullName evidence="1">Uncharacterized protein</fullName>
    </submittedName>
</protein>
<proteinExistence type="predicted"/>
<dbReference type="EMBL" id="UYRU01050561">
    <property type="protein sequence ID" value="VDN11048.1"/>
    <property type="molecule type" value="Genomic_DNA"/>
</dbReference>
<sequence length="70" mass="7643">MESPDDNPGVVVGEDTAIIETPTLFVADVRYVISHIKPDKYRGLDEIPGLILKELSTELSVPLSSLFGFP</sequence>
<dbReference type="Proteomes" id="UP000281553">
    <property type="component" value="Unassembled WGS sequence"/>
</dbReference>
<evidence type="ECO:0000313" key="2">
    <source>
        <dbReference type="Proteomes" id="UP000281553"/>
    </source>
</evidence>
<organism evidence="1 2">
    <name type="scientific">Dibothriocephalus latus</name>
    <name type="common">Fish tapeworm</name>
    <name type="synonym">Diphyllobothrium latum</name>
    <dbReference type="NCBI Taxonomy" id="60516"/>
    <lineage>
        <taxon>Eukaryota</taxon>
        <taxon>Metazoa</taxon>
        <taxon>Spiralia</taxon>
        <taxon>Lophotrochozoa</taxon>
        <taxon>Platyhelminthes</taxon>
        <taxon>Cestoda</taxon>
        <taxon>Eucestoda</taxon>
        <taxon>Diphyllobothriidea</taxon>
        <taxon>Diphyllobothriidae</taxon>
        <taxon>Dibothriocephalus</taxon>
    </lineage>
</organism>